<dbReference type="Proteomes" id="UP000288216">
    <property type="component" value="Unassembled WGS sequence"/>
</dbReference>
<evidence type="ECO:0000313" key="3">
    <source>
        <dbReference type="Proteomes" id="UP000288216"/>
    </source>
</evidence>
<evidence type="ECO:0000313" key="2">
    <source>
        <dbReference type="EMBL" id="GCB71162.1"/>
    </source>
</evidence>
<dbReference type="AlphaFoldDB" id="A0A401PDH2"/>
<dbReference type="EMBL" id="BFAA01000334">
    <property type="protein sequence ID" value="GCB71162.1"/>
    <property type="molecule type" value="Genomic_DNA"/>
</dbReference>
<accession>A0A401PDH2</accession>
<protein>
    <submittedName>
        <fullName evidence="2">Uncharacterized protein</fullName>
    </submittedName>
</protein>
<dbReference type="OrthoDB" id="10398484at2759"/>
<proteinExistence type="predicted"/>
<name>A0A401PDH2_SCYTO</name>
<gene>
    <name evidence="2" type="ORF">scyTo_0001480</name>
</gene>
<feature type="region of interest" description="Disordered" evidence="1">
    <location>
        <begin position="35"/>
        <end position="67"/>
    </location>
</feature>
<organism evidence="2 3">
    <name type="scientific">Scyliorhinus torazame</name>
    <name type="common">Cloudy catshark</name>
    <name type="synonym">Catulus torazame</name>
    <dbReference type="NCBI Taxonomy" id="75743"/>
    <lineage>
        <taxon>Eukaryota</taxon>
        <taxon>Metazoa</taxon>
        <taxon>Chordata</taxon>
        <taxon>Craniata</taxon>
        <taxon>Vertebrata</taxon>
        <taxon>Chondrichthyes</taxon>
        <taxon>Elasmobranchii</taxon>
        <taxon>Galeomorphii</taxon>
        <taxon>Galeoidea</taxon>
        <taxon>Carcharhiniformes</taxon>
        <taxon>Scyliorhinidae</taxon>
        <taxon>Scyliorhinus</taxon>
    </lineage>
</organism>
<reference evidence="2 3" key="1">
    <citation type="journal article" date="2018" name="Nat. Ecol. Evol.">
        <title>Shark genomes provide insights into elasmobranch evolution and the origin of vertebrates.</title>
        <authorList>
            <person name="Hara Y"/>
            <person name="Yamaguchi K"/>
            <person name="Onimaru K"/>
            <person name="Kadota M"/>
            <person name="Koyanagi M"/>
            <person name="Keeley SD"/>
            <person name="Tatsumi K"/>
            <person name="Tanaka K"/>
            <person name="Motone F"/>
            <person name="Kageyama Y"/>
            <person name="Nozu R"/>
            <person name="Adachi N"/>
            <person name="Nishimura O"/>
            <person name="Nakagawa R"/>
            <person name="Tanegashima C"/>
            <person name="Kiyatake I"/>
            <person name="Matsumoto R"/>
            <person name="Murakumo K"/>
            <person name="Nishida K"/>
            <person name="Terakita A"/>
            <person name="Kuratani S"/>
            <person name="Sato K"/>
            <person name="Hyodo S Kuraku.S."/>
        </authorList>
    </citation>
    <scope>NUCLEOTIDE SEQUENCE [LARGE SCALE GENOMIC DNA]</scope>
</reference>
<evidence type="ECO:0000256" key="1">
    <source>
        <dbReference type="SAM" id="MobiDB-lite"/>
    </source>
</evidence>
<comment type="caution">
    <text evidence="2">The sequence shown here is derived from an EMBL/GenBank/DDBJ whole genome shotgun (WGS) entry which is preliminary data.</text>
</comment>
<sequence>MIRSSESTSIVNSLQENDILEKLTLVEEHQELNNISDHPKETDITKLNDTSDHTKRPDITKFKDTPDNTKDTVTKMFKNESAKTRGTDLEHTKSDYGTTECTQRYGCETKGQLNNTLQFNDKKVFELAVTLDKPYSMESNTDGIRATDCKTVCGKTATIRDKTDKCVYRQYKVHA</sequence>
<keyword evidence="3" id="KW-1185">Reference proteome</keyword>